<keyword evidence="2" id="KW-1133">Transmembrane helix</keyword>
<feature type="transmembrane region" description="Helical" evidence="2">
    <location>
        <begin position="160"/>
        <end position="178"/>
    </location>
</feature>
<feature type="region of interest" description="Disordered" evidence="1">
    <location>
        <begin position="1"/>
        <end position="27"/>
    </location>
</feature>
<keyword evidence="2" id="KW-0472">Membrane</keyword>
<dbReference type="EMBL" id="MU001694">
    <property type="protein sequence ID" value="KAF2453965.1"/>
    <property type="molecule type" value="Genomic_DNA"/>
</dbReference>
<sequence length="179" mass="19299">MRAEMAARSRTGRGRGEGPKSSHLGHGLLGSKGVDLVLARQTASCRGTLRCGTSIWRAGSLGYRGVSGLGRERFFFFFSNFRRVPLIASSSSFVVHVVSFAIGASPAAGPREARCRSTDTRRLASEWRRRTGAGASVRAQGARFGVAGCSALRGAVRGELLNFFFFLLFFFSPCGAWAR</sequence>
<evidence type="ECO:0000256" key="1">
    <source>
        <dbReference type="SAM" id="MobiDB-lite"/>
    </source>
</evidence>
<dbReference type="Proteomes" id="UP000799766">
    <property type="component" value="Unassembled WGS sequence"/>
</dbReference>
<evidence type="ECO:0000256" key="2">
    <source>
        <dbReference type="SAM" id="Phobius"/>
    </source>
</evidence>
<reference evidence="3" key="1">
    <citation type="journal article" date="2020" name="Stud. Mycol.">
        <title>101 Dothideomycetes genomes: a test case for predicting lifestyles and emergence of pathogens.</title>
        <authorList>
            <person name="Haridas S."/>
            <person name="Albert R."/>
            <person name="Binder M."/>
            <person name="Bloem J."/>
            <person name="Labutti K."/>
            <person name="Salamov A."/>
            <person name="Andreopoulos B."/>
            <person name="Baker S."/>
            <person name="Barry K."/>
            <person name="Bills G."/>
            <person name="Bluhm B."/>
            <person name="Cannon C."/>
            <person name="Castanera R."/>
            <person name="Culley D."/>
            <person name="Daum C."/>
            <person name="Ezra D."/>
            <person name="Gonzalez J."/>
            <person name="Henrissat B."/>
            <person name="Kuo A."/>
            <person name="Liang C."/>
            <person name="Lipzen A."/>
            <person name="Lutzoni F."/>
            <person name="Magnuson J."/>
            <person name="Mondo S."/>
            <person name="Nolan M."/>
            <person name="Ohm R."/>
            <person name="Pangilinan J."/>
            <person name="Park H.-J."/>
            <person name="Ramirez L."/>
            <person name="Alfaro M."/>
            <person name="Sun H."/>
            <person name="Tritt A."/>
            <person name="Yoshinaga Y."/>
            <person name="Zwiers L.-H."/>
            <person name="Turgeon B."/>
            <person name="Goodwin S."/>
            <person name="Spatafora J."/>
            <person name="Crous P."/>
            <person name="Grigoriev I."/>
        </authorList>
    </citation>
    <scope>NUCLEOTIDE SEQUENCE</scope>
    <source>
        <strain evidence="3">ATCC 16933</strain>
    </source>
</reference>
<proteinExistence type="predicted"/>
<organism evidence="3 4">
    <name type="scientific">Lineolata rhizophorae</name>
    <dbReference type="NCBI Taxonomy" id="578093"/>
    <lineage>
        <taxon>Eukaryota</taxon>
        <taxon>Fungi</taxon>
        <taxon>Dikarya</taxon>
        <taxon>Ascomycota</taxon>
        <taxon>Pezizomycotina</taxon>
        <taxon>Dothideomycetes</taxon>
        <taxon>Dothideomycetes incertae sedis</taxon>
        <taxon>Lineolatales</taxon>
        <taxon>Lineolataceae</taxon>
        <taxon>Lineolata</taxon>
    </lineage>
</organism>
<name>A0A6A6NQB3_9PEZI</name>
<keyword evidence="4" id="KW-1185">Reference proteome</keyword>
<keyword evidence="2" id="KW-0812">Transmembrane</keyword>
<gene>
    <name evidence="3" type="ORF">BDY21DRAFT_354672</name>
</gene>
<protein>
    <submittedName>
        <fullName evidence="3">Uncharacterized protein</fullName>
    </submittedName>
</protein>
<evidence type="ECO:0000313" key="3">
    <source>
        <dbReference type="EMBL" id="KAF2453965.1"/>
    </source>
</evidence>
<dbReference type="AlphaFoldDB" id="A0A6A6NQB3"/>
<evidence type="ECO:0000313" key="4">
    <source>
        <dbReference type="Proteomes" id="UP000799766"/>
    </source>
</evidence>
<accession>A0A6A6NQB3</accession>